<keyword evidence="1" id="KW-0863">Zinc-finger</keyword>
<keyword evidence="1" id="KW-0862">Zinc</keyword>
<dbReference type="Proteomes" id="UP000016933">
    <property type="component" value="Unassembled WGS sequence"/>
</dbReference>
<evidence type="ECO:0000313" key="3">
    <source>
        <dbReference type="EMBL" id="EME43111.1"/>
    </source>
</evidence>
<dbReference type="OrthoDB" id="2687452at2759"/>
<reference evidence="4" key="1">
    <citation type="journal article" date="2012" name="PLoS Genet.">
        <title>The genomes of the fungal plant pathogens Cladosporium fulvum and Dothistroma septosporum reveal adaptation to different hosts and lifestyles but also signatures of common ancestry.</title>
        <authorList>
            <person name="de Wit P.J.G.M."/>
            <person name="van der Burgt A."/>
            <person name="Oekmen B."/>
            <person name="Stergiopoulos I."/>
            <person name="Abd-Elsalam K.A."/>
            <person name="Aerts A.L."/>
            <person name="Bahkali A.H."/>
            <person name="Beenen H.G."/>
            <person name="Chettri P."/>
            <person name="Cox M.P."/>
            <person name="Datema E."/>
            <person name="de Vries R.P."/>
            <person name="Dhillon B."/>
            <person name="Ganley A.R."/>
            <person name="Griffiths S.A."/>
            <person name="Guo Y."/>
            <person name="Hamelin R.C."/>
            <person name="Henrissat B."/>
            <person name="Kabir M.S."/>
            <person name="Jashni M.K."/>
            <person name="Kema G."/>
            <person name="Klaubauf S."/>
            <person name="Lapidus A."/>
            <person name="Levasseur A."/>
            <person name="Lindquist E."/>
            <person name="Mehrabi R."/>
            <person name="Ohm R.A."/>
            <person name="Owen T.J."/>
            <person name="Salamov A."/>
            <person name="Schwelm A."/>
            <person name="Schijlen E."/>
            <person name="Sun H."/>
            <person name="van den Burg H.A."/>
            <person name="van Ham R.C.H.J."/>
            <person name="Zhang S."/>
            <person name="Goodwin S.B."/>
            <person name="Grigoriev I.V."/>
            <person name="Collemare J."/>
            <person name="Bradshaw R.E."/>
        </authorList>
    </citation>
    <scope>NUCLEOTIDE SEQUENCE [LARGE SCALE GENOMIC DNA]</scope>
    <source>
        <strain evidence="4">NZE10 / CBS 128990</strain>
    </source>
</reference>
<sequence length="161" mass="18047">MTSQSLWVLRLSQTKSRLPLSRWSVGDAAVKVLCDPYHSPFTLGADQNNRYITVPTPTVCPSCKESREQTSIKGSTSVSKAEPLKHAQAPGFSCDFDGCGNDFQRSQDLVRHKMADHGLSRGDYQCGLCGAVLYRIDNIREHYRRRHGQRSGDEEFTQIAQ</sequence>
<dbReference type="SMART" id="SM00355">
    <property type="entry name" value="ZnF_C2H2"/>
    <property type="match status" value="2"/>
</dbReference>
<dbReference type="GO" id="GO:0008270">
    <property type="term" value="F:zinc ion binding"/>
    <property type="evidence" value="ECO:0007669"/>
    <property type="project" value="UniProtKB-KW"/>
</dbReference>
<keyword evidence="4" id="KW-1185">Reference proteome</keyword>
<name>M2YM77_DOTSN</name>
<evidence type="ECO:0000256" key="1">
    <source>
        <dbReference type="PROSITE-ProRule" id="PRU00042"/>
    </source>
</evidence>
<dbReference type="Gene3D" id="3.30.160.60">
    <property type="entry name" value="Classic Zinc Finger"/>
    <property type="match status" value="1"/>
</dbReference>
<gene>
    <name evidence="3" type="ORF">DOTSEDRAFT_72480</name>
</gene>
<feature type="domain" description="C2H2-type" evidence="2">
    <location>
        <begin position="92"/>
        <end position="122"/>
    </location>
</feature>
<dbReference type="PROSITE" id="PS00028">
    <property type="entry name" value="ZINC_FINGER_C2H2_1"/>
    <property type="match status" value="2"/>
</dbReference>
<proteinExistence type="predicted"/>
<evidence type="ECO:0000259" key="2">
    <source>
        <dbReference type="PROSITE" id="PS50157"/>
    </source>
</evidence>
<dbReference type="EMBL" id="KB446540">
    <property type="protein sequence ID" value="EME43111.1"/>
    <property type="molecule type" value="Genomic_DNA"/>
</dbReference>
<dbReference type="PROSITE" id="PS50157">
    <property type="entry name" value="ZINC_FINGER_C2H2_2"/>
    <property type="match status" value="2"/>
</dbReference>
<keyword evidence="1" id="KW-0479">Metal-binding</keyword>
<dbReference type="InterPro" id="IPR013087">
    <property type="entry name" value="Znf_C2H2_type"/>
</dbReference>
<dbReference type="HOGENOM" id="CLU_1643669_0_0_1"/>
<dbReference type="InterPro" id="IPR036236">
    <property type="entry name" value="Znf_C2H2_sf"/>
</dbReference>
<evidence type="ECO:0000313" key="4">
    <source>
        <dbReference type="Proteomes" id="UP000016933"/>
    </source>
</evidence>
<dbReference type="SUPFAM" id="SSF57667">
    <property type="entry name" value="beta-beta-alpha zinc fingers"/>
    <property type="match status" value="1"/>
</dbReference>
<protein>
    <recommendedName>
        <fullName evidence="2">C2H2-type domain-containing protein</fullName>
    </recommendedName>
</protein>
<accession>M2YM77</accession>
<dbReference type="AlphaFoldDB" id="M2YM77"/>
<organism evidence="3 4">
    <name type="scientific">Dothistroma septosporum (strain NZE10 / CBS 128990)</name>
    <name type="common">Red band needle blight fungus</name>
    <name type="synonym">Mycosphaerella pini</name>
    <dbReference type="NCBI Taxonomy" id="675120"/>
    <lineage>
        <taxon>Eukaryota</taxon>
        <taxon>Fungi</taxon>
        <taxon>Dikarya</taxon>
        <taxon>Ascomycota</taxon>
        <taxon>Pezizomycotina</taxon>
        <taxon>Dothideomycetes</taxon>
        <taxon>Dothideomycetidae</taxon>
        <taxon>Mycosphaerellales</taxon>
        <taxon>Mycosphaerellaceae</taxon>
        <taxon>Dothistroma</taxon>
    </lineage>
</organism>
<feature type="domain" description="C2H2-type" evidence="2">
    <location>
        <begin position="124"/>
        <end position="151"/>
    </location>
</feature>
<reference evidence="3 4" key="2">
    <citation type="journal article" date="2012" name="PLoS Pathog.">
        <title>Diverse lifestyles and strategies of plant pathogenesis encoded in the genomes of eighteen Dothideomycetes fungi.</title>
        <authorList>
            <person name="Ohm R.A."/>
            <person name="Feau N."/>
            <person name="Henrissat B."/>
            <person name="Schoch C.L."/>
            <person name="Horwitz B.A."/>
            <person name="Barry K.W."/>
            <person name="Condon B.J."/>
            <person name="Copeland A.C."/>
            <person name="Dhillon B."/>
            <person name="Glaser F."/>
            <person name="Hesse C.N."/>
            <person name="Kosti I."/>
            <person name="LaButti K."/>
            <person name="Lindquist E.A."/>
            <person name="Lucas S."/>
            <person name="Salamov A.A."/>
            <person name="Bradshaw R.E."/>
            <person name="Ciuffetti L."/>
            <person name="Hamelin R.C."/>
            <person name="Kema G.H.J."/>
            <person name="Lawrence C."/>
            <person name="Scott J.A."/>
            <person name="Spatafora J.W."/>
            <person name="Turgeon B.G."/>
            <person name="de Wit P.J.G.M."/>
            <person name="Zhong S."/>
            <person name="Goodwin S.B."/>
            <person name="Grigoriev I.V."/>
        </authorList>
    </citation>
    <scope>NUCLEOTIDE SEQUENCE [LARGE SCALE GENOMIC DNA]</scope>
    <source>
        <strain evidence="4">NZE10 / CBS 128990</strain>
    </source>
</reference>